<dbReference type="OrthoDB" id="7363214at2"/>
<sequence length="126" mass="13605">MPLWRFVPVADRTDSRWQDRRIWHDVVVRAPSAAMARVLAADAEEIYVPRHVGNEAPGGSGGFADPSLYWVERLSAEEAPAYGGENGPMGVVNPGHAEEPALSVLYAPSVAARASRRVREAAENAA</sequence>
<dbReference type="AlphaFoldDB" id="A0A1G7TPA1"/>
<organism evidence="1 2">
    <name type="scientific">Limimonas halophila</name>
    <dbReference type="NCBI Taxonomy" id="1082479"/>
    <lineage>
        <taxon>Bacteria</taxon>
        <taxon>Pseudomonadati</taxon>
        <taxon>Pseudomonadota</taxon>
        <taxon>Alphaproteobacteria</taxon>
        <taxon>Rhodospirillales</taxon>
        <taxon>Rhodovibrionaceae</taxon>
        <taxon>Limimonas</taxon>
    </lineage>
</organism>
<dbReference type="EMBL" id="FNCE01000010">
    <property type="protein sequence ID" value="SDG37095.1"/>
    <property type="molecule type" value="Genomic_DNA"/>
</dbReference>
<dbReference type="RefSeq" id="WP_090021106.1">
    <property type="nucleotide sequence ID" value="NZ_FNCE01000010.1"/>
</dbReference>
<protein>
    <submittedName>
        <fullName evidence="1">Uncharacterized protein</fullName>
    </submittedName>
</protein>
<accession>A0A1G7TPA1</accession>
<evidence type="ECO:0000313" key="2">
    <source>
        <dbReference type="Proteomes" id="UP000199415"/>
    </source>
</evidence>
<name>A0A1G7TPA1_9PROT</name>
<gene>
    <name evidence="1" type="ORF">SAMN05216241_11017</name>
</gene>
<evidence type="ECO:0000313" key="1">
    <source>
        <dbReference type="EMBL" id="SDG37095.1"/>
    </source>
</evidence>
<keyword evidence="2" id="KW-1185">Reference proteome</keyword>
<dbReference type="Proteomes" id="UP000199415">
    <property type="component" value="Unassembled WGS sequence"/>
</dbReference>
<reference evidence="1 2" key="1">
    <citation type="submission" date="2016-10" db="EMBL/GenBank/DDBJ databases">
        <authorList>
            <person name="de Groot N.N."/>
        </authorList>
    </citation>
    <scope>NUCLEOTIDE SEQUENCE [LARGE SCALE GENOMIC DNA]</scope>
    <source>
        <strain evidence="1 2">DSM 25584</strain>
    </source>
</reference>
<proteinExistence type="predicted"/>